<feature type="domain" description="Bacterial sugar transferase" evidence="3">
    <location>
        <begin position="117"/>
        <end position="277"/>
    </location>
</feature>
<organism evidence="4 5">
    <name type="scientific">Plectonema radiosum NIES-515</name>
    <dbReference type="NCBI Taxonomy" id="2986073"/>
    <lineage>
        <taxon>Bacteria</taxon>
        <taxon>Bacillati</taxon>
        <taxon>Cyanobacteriota</taxon>
        <taxon>Cyanophyceae</taxon>
        <taxon>Oscillatoriophycideae</taxon>
        <taxon>Oscillatoriales</taxon>
        <taxon>Microcoleaceae</taxon>
        <taxon>Plectonema</taxon>
    </lineage>
</organism>
<evidence type="ECO:0000313" key="4">
    <source>
        <dbReference type="EMBL" id="MCV3213721.1"/>
    </source>
</evidence>
<sequence length="283" mass="32513">MTISIIPPLDNYYTVTKQAQDSSSYCTLQWRRGQLLVKAPGQVLQPYLLSLDKQQSLVKCLEHSPVSLVRIDPKLGEYWLKVWATACEQASKPIFLRIPSSEQMSKQGGLWRSLQWLFDWIVALVFFLAVSPVMLILVLLMGLYSPGTFFEREWRVGKRGKLFRAIKFRTTAVNKKNLEEKAMSDSDSLCVYPCDDNFSLTEDEENVTPLGRWMRKYNIDNLPQLFNVLQGEMSLVGPRCWTLEEAVRLSSEKQRQLNKLPGVIGSWEVETESKQLHLDSQTS</sequence>
<evidence type="ECO:0000256" key="1">
    <source>
        <dbReference type="ARBA" id="ARBA00006464"/>
    </source>
</evidence>
<gene>
    <name evidence="4" type="ORF">OGM63_09385</name>
</gene>
<keyword evidence="5" id="KW-1185">Reference proteome</keyword>
<dbReference type="EMBL" id="JAOWRF010000140">
    <property type="protein sequence ID" value="MCV3213721.1"/>
    <property type="molecule type" value="Genomic_DNA"/>
</dbReference>
<dbReference type="InterPro" id="IPR003362">
    <property type="entry name" value="Bact_transf"/>
</dbReference>
<comment type="similarity">
    <text evidence="1">Belongs to the bacterial sugar transferase family.</text>
</comment>
<keyword evidence="2" id="KW-0812">Transmembrane</keyword>
<keyword evidence="2" id="KW-1133">Transmembrane helix</keyword>
<dbReference type="Pfam" id="PF02397">
    <property type="entry name" value="Bac_transf"/>
    <property type="match status" value="1"/>
</dbReference>
<feature type="transmembrane region" description="Helical" evidence="2">
    <location>
        <begin position="120"/>
        <end position="144"/>
    </location>
</feature>
<dbReference type="PANTHER" id="PTHR30576:SF10">
    <property type="entry name" value="SLL5057 PROTEIN"/>
    <property type="match status" value="1"/>
</dbReference>
<comment type="caution">
    <text evidence="4">The sequence shown here is derived from an EMBL/GenBank/DDBJ whole genome shotgun (WGS) entry which is preliminary data.</text>
</comment>
<evidence type="ECO:0000259" key="3">
    <source>
        <dbReference type="Pfam" id="PF02397"/>
    </source>
</evidence>
<dbReference type="PANTHER" id="PTHR30576">
    <property type="entry name" value="COLANIC BIOSYNTHESIS UDP-GLUCOSE LIPID CARRIER TRANSFERASE"/>
    <property type="match status" value="1"/>
</dbReference>
<reference evidence="4 5" key="1">
    <citation type="submission" date="2022-10" db="EMBL/GenBank/DDBJ databases">
        <title>Identification of biosynthetic pathway for the production of the potent trypsin inhibitor radiosumin.</title>
        <authorList>
            <person name="Fewer D.P."/>
            <person name="Delbaje E."/>
            <person name="Ouyang X."/>
            <person name="Agostino P.D."/>
            <person name="Wahlsten M."/>
            <person name="Jokela J."/>
            <person name="Permi P."/>
            <person name="Haapaniemi E."/>
            <person name="Koistinen H."/>
        </authorList>
    </citation>
    <scope>NUCLEOTIDE SEQUENCE [LARGE SCALE GENOMIC DNA]</scope>
    <source>
        <strain evidence="4 5">NIES-515</strain>
    </source>
</reference>
<dbReference type="NCBIfam" id="NF045514">
    <property type="entry name" value="glycotran_HepC"/>
    <property type="match status" value="1"/>
</dbReference>
<keyword evidence="2" id="KW-0472">Membrane</keyword>
<proteinExistence type="inferred from homology"/>
<protein>
    <submittedName>
        <fullName evidence="4">Sugar transferase</fullName>
    </submittedName>
</protein>
<name>A0ABT3AX65_9CYAN</name>
<evidence type="ECO:0000313" key="5">
    <source>
        <dbReference type="Proteomes" id="UP001526143"/>
    </source>
</evidence>
<dbReference type="Proteomes" id="UP001526143">
    <property type="component" value="Unassembled WGS sequence"/>
</dbReference>
<dbReference type="RefSeq" id="WP_263745248.1">
    <property type="nucleotide sequence ID" value="NZ_JAOWRF010000140.1"/>
</dbReference>
<evidence type="ECO:0000256" key="2">
    <source>
        <dbReference type="SAM" id="Phobius"/>
    </source>
</evidence>
<dbReference type="GO" id="GO:0016740">
    <property type="term" value="F:transferase activity"/>
    <property type="evidence" value="ECO:0007669"/>
    <property type="project" value="UniProtKB-KW"/>
</dbReference>
<accession>A0ABT3AX65</accession>
<keyword evidence="4" id="KW-0808">Transferase</keyword>